<dbReference type="RefSeq" id="WP_346751770.1">
    <property type="nucleotide sequence ID" value="NZ_JAUJEA010000003.1"/>
</dbReference>
<comment type="similarity">
    <text evidence="1">Belongs to the sigma-70 factor family. ECF subfamily.</text>
</comment>
<keyword evidence="5" id="KW-0804">Transcription</keyword>
<dbReference type="Gene3D" id="1.10.1740.10">
    <property type="match status" value="1"/>
</dbReference>
<proteinExistence type="inferred from homology"/>
<evidence type="ECO:0000256" key="5">
    <source>
        <dbReference type="ARBA" id="ARBA00023163"/>
    </source>
</evidence>
<evidence type="ECO:0000313" key="6">
    <source>
        <dbReference type="EMBL" id="MDN5201741.1"/>
    </source>
</evidence>
<dbReference type="InterPro" id="IPR013324">
    <property type="entry name" value="RNA_pol_sigma_r3/r4-like"/>
</dbReference>
<dbReference type="PANTHER" id="PTHR43133">
    <property type="entry name" value="RNA POLYMERASE ECF-TYPE SIGMA FACTO"/>
    <property type="match status" value="1"/>
</dbReference>
<dbReference type="InterPro" id="IPR014284">
    <property type="entry name" value="RNA_pol_sigma-70_dom"/>
</dbReference>
<dbReference type="PANTHER" id="PTHR43133:SF8">
    <property type="entry name" value="RNA POLYMERASE SIGMA FACTOR HI_1459-RELATED"/>
    <property type="match status" value="1"/>
</dbReference>
<organism evidence="6 7">
    <name type="scientific">Splendidivirga corallicola</name>
    <dbReference type="NCBI Taxonomy" id="3051826"/>
    <lineage>
        <taxon>Bacteria</taxon>
        <taxon>Pseudomonadati</taxon>
        <taxon>Bacteroidota</taxon>
        <taxon>Cytophagia</taxon>
        <taxon>Cytophagales</taxon>
        <taxon>Splendidivirgaceae</taxon>
        <taxon>Splendidivirga</taxon>
    </lineage>
</organism>
<accession>A0ABT8KM02</accession>
<keyword evidence="2" id="KW-0805">Transcription regulation</keyword>
<dbReference type="EMBL" id="JAUJEA010000003">
    <property type="protein sequence ID" value="MDN5201741.1"/>
    <property type="molecule type" value="Genomic_DNA"/>
</dbReference>
<keyword evidence="7" id="KW-1185">Reference proteome</keyword>
<dbReference type="InterPro" id="IPR013325">
    <property type="entry name" value="RNA_pol_sigma_r2"/>
</dbReference>
<dbReference type="SUPFAM" id="SSF88659">
    <property type="entry name" value="Sigma3 and sigma4 domains of RNA polymerase sigma factors"/>
    <property type="match status" value="1"/>
</dbReference>
<keyword evidence="3" id="KW-0731">Sigma factor</keyword>
<dbReference type="Gene3D" id="1.10.10.10">
    <property type="entry name" value="Winged helix-like DNA-binding domain superfamily/Winged helix DNA-binding domain"/>
    <property type="match status" value="1"/>
</dbReference>
<sequence length="187" mass="21952">MSENSVIESIKSGDEAELGKIYQKYRMEFISWVVKNYSCTIDEAKDVYQLAIVIFYENIISGRLVEMTSSIKSYLFAIGKNKMLEQKKLANKYTYNLDGTMNMIHEEEDSKEMAEKEEKTFKMVENCLNLLGDPCKKLLELYYYQRKSMPEITEILGYKNADTAKNQKYKCMKRLKKIFEKKTLNVV</sequence>
<dbReference type="InterPro" id="IPR036388">
    <property type="entry name" value="WH-like_DNA-bd_sf"/>
</dbReference>
<protein>
    <submittedName>
        <fullName evidence="6">Sigma-70 family RNA polymerase sigma factor</fullName>
    </submittedName>
</protein>
<gene>
    <name evidence="6" type="ORF">QQ008_10220</name>
</gene>
<evidence type="ECO:0000256" key="1">
    <source>
        <dbReference type="ARBA" id="ARBA00010641"/>
    </source>
</evidence>
<dbReference type="InterPro" id="IPR039425">
    <property type="entry name" value="RNA_pol_sigma-70-like"/>
</dbReference>
<reference evidence="6" key="1">
    <citation type="submission" date="2023-06" db="EMBL/GenBank/DDBJ databases">
        <title>Genomic of Parafulvivirga corallium.</title>
        <authorList>
            <person name="Wang G."/>
        </authorList>
    </citation>
    <scope>NUCLEOTIDE SEQUENCE</scope>
    <source>
        <strain evidence="6">BMA10</strain>
    </source>
</reference>
<name>A0ABT8KM02_9BACT</name>
<keyword evidence="4" id="KW-0238">DNA-binding</keyword>
<evidence type="ECO:0000256" key="3">
    <source>
        <dbReference type="ARBA" id="ARBA00023082"/>
    </source>
</evidence>
<dbReference type="Proteomes" id="UP001172082">
    <property type="component" value="Unassembled WGS sequence"/>
</dbReference>
<evidence type="ECO:0000256" key="4">
    <source>
        <dbReference type="ARBA" id="ARBA00023125"/>
    </source>
</evidence>
<dbReference type="SUPFAM" id="SSF88946">
    <property type="entry name" value="Sigma2 domain of RNA polymerase sigma factors"/>
    <property type="match status" value="1"/>
</dbReference>
<evidence type="ECO:0000256" key="2">
    <source>
        <dbReference type="ARBA" id="ARBA00023015"/>
    </source>
</evidence>
<dbReference type="NCBIfam" id="TIGR02937">
    <property type="entry name" value="sigma70-ECF"/>
    <property type="match status" value="1"/>
</dbReference>
<comment type="caution">
    <text evidence="6">The sequence shown here is derived from an EMBL/GenBank/DDBJ whole genome shotgun (WGS) entry which is preliminary data.</text>
</comment>
<evidence type="ECO:0000313" key="7">
    <source>
        <dbReference type="Proteomes" id="UP001172082"/>
    </source>
</evidence>